<comment type="similarity">
    <text evidence="2 8">Belongs to the alanine or glycine:cation symporter (AGCS) (TC 2.A.25) family.</text>
</comment>
<dbReference type="Proteomes" id="UP001560685">
    <property type="component" value="Unassembled WGS sequence"/>
</dbReference>
<dbReference type="PRINTS" id="PR00175">
    <property type="entry name" value="NAALASMPORT"/>
</dbReference>
<keyword evidence="6 8" id="KW-1133">Transmembrane helix</keyword>
<dbReference type="InterPro" id="IPR001463">
    <property type="entry name" value="Na/Ala_symport"/>
</dbReference>
<organism evidence="9 10">
    <name type="scientific">Hyphococcus lacteus</name>
    <dbReference type="NCBI Taxonomy" id="3143536"/>
    <lineage>
        <taxon>Bacteria</taxon>
        <taxon>Pseudomonadati</taxon>
        <taxon>Pseudomonadota</taxon>
        <taxon>Alphaproteobacteria</taxon>
        <taxon>Parvularculales</taxon>
        <taxon>Parvularculaceae</taxon>
        <taxon>Hyphococcus</taxon>
    </lineage>
</organism>
<comment type="subcellular location">
    <subcellularLocation>
        <location evidence="8">Cell inner membrane</location>
        <topology evidence="8">Multi-pass membrane protein</topology>
    </subcellularLocation>
    <subcellularLocation>
        <location evidence="1">Cell membrane</location>
        <topology evidence="1">Multi-pass membrane protein</topology>
    </subcellularLocation>
</comment>
<feature type="transmembrane region" description="Helical" evidence="8">
    <location>
        <begin position="236"/>
        <end position="259"/>
    </location>
</feature>
<dbReference type="EMBL" id="JBEHZE010000001">
    <property type="protein sequence ID" value="MEX6632479.1"/>
    <property type="molecule type" value="Genomic_DNA"/>
</dbReference>
<keyword evidence="8" id="KW-0997">Cell inner membrane</keyword>
<keyword evidence="7 8" id="KW-0472">Membrane</keyword>
<name>A0ABV3Z115_9PROT</name>
<dbReference type="PANTHER" id="PTHR30330:SF1">
    <property type="entry name" value="AMINO-ACID CARRIER PROTEIN ALST"/>
    <property type="match status" value="1"/>
</dbReference>
<keyword evidence="10" id="KW-1185">Reference proteome</keyword>
<feature type="transmembrane region" description="Helical" evidence="8">
    <location>
        <begin position="297"/>
        <end position="317"/>
    </location>
</feature>
<evidence type="ECO:0000256" key="4">
    <source>
        <dbReference type="ARBA" id="ARBA00022475"/>
    </source>
</evidence>
<keyword evidence="3 8" id="KW-0813">Transport</keyword>
<feature type="transmembrane region" description="Helical" evidence="8">
    <location>
        <begin position="60"/>
        <end position="83"/>
    </location>
</feature>
<dbReference type="Gene3D" id="1.20.1740.10">
    <property type="entry name" value="Amino acid/polyamine transporter I"/>
    <property type="match status" value="1"/>
</dbReference>
<evidence type="ECO:0000313" key="9">
    <source>
        <dbReference type="EMBL" id="MEX6632479.1"/>
    </source>
</evidence>
<feature type="transmembrane region" description="Helical" evidence="8">
    <location>
        <begin position="6"/>
        <end position="27"/>
    </location>
</feature>
<dbReference type="NCBIfam" id="TIGR00835">
    <property type="entry name" value="agcS"/>
    <property type="match status" value="1"/>
</dbReference>
<comment type="caution">
    <text evidence="9">The sequence shown here is derived from an EMBL/GenBank/DDBJ whole genome shotgun (WGS) entry which is preliminary data.</text>
</comment>
<feature type="transmembrane region" description="Helical" evidence="8">
    <location>
        <begin position="138"/>
        <end position="164"/>
    </location>
</feature>
<accession>A0ABV3Z115</accession>
<evidence type="ECO:0000256" key="5">
    <source>
        <dbReference type="ARBA" id="ARBA00022692"/>
    </source>
</evidence>
<keyword evidence="4" id="KW-1003">Cell membrane</keyword>
<evidence type="ECO:0000256" key="8">
    <source>
        <dbReference type="RuleBase" id="RU363064"/>
    </source>
</evidence>
<feature type="transmembrane region" description="Helical" evidence="8">
    <location>
        <begin position="89"/>
        <end position="113"/>
    </location>
</feature>
<evidence type="ECO:0000256" key="3">
    <source>
        <dbReference type="ARBA" id="ARBA00022448"/>
    </source>
</evidence>
<protein>
    <submittedName>
        <fullName evidence="9">Alanine/glycine:cation symporter family protein</fullName>
    </submittedName>
</protein>
<evidence type="ECO:0000256" key="2">
    <source>
        <dbReference type="ARBA" id="ARBA00009261"/>
    </source>
</evidence>
<proteinExistence type="inferred from homology"/>
<dbReference type="Pfam" id="PF01235">
    <property type="entry name" value="Na_Ala_symp"/>
    <property type="match status" value="1"/>
</dbReference>
<reference evidence="9 10" key="1">
    <citation type="submission" date="2024-05" db="EMBL/GenBank/DDBJ databases">
        <title>Three bacterial strains, DH-69, EH-24, and ECK-19 isolated from coastal sediments.</title>
        <authorList>
            <person name="Ye Y.-Q."/>
            <person name="Du Z.-J."/>
        </authorList>
    </citation>
    <scope>NUCLEOTIDE SEQUENCE [LARGE SCALE GENOMIC DNA]</scope>
    <source>
        <strain evidence="9 10">ECK-19</strain>
    </source>
</reference>
<evidence type="ECO:0000313" key="10">
    <source>
        <dbReference type="Proteomes" id="UP001560685"/>
    </source>
</evidence>
<gene>
    <name evidence="9" type="ORF">ABFZ84_02865</name>
</gene>
<feature type="transmembrane region" description="Helical" evidence="8">
    <location>
        <begin position="176"/>
        <end position="197"/>
    </location>
</feature>
<dbReference type="PANTHER" id="PTHR30330">
    <property type="entry name" value="AGSS FAMILY TRANSPORTER, SODIUM-ALANINE"/>
    <property type="match status" value="1"/>
</dbReference>
<evidence type="ECO:0000256" key="6">
    <source>
        <dbReference type="ARBA" id="ARBA00022989"/>
    </source>
</evidence>
<keyword evidence="5 8" id="KW-0812">Transmembrane</keyword>
<feature type="transmembrane region" description="Helical" evidence="8">
    <location>
        <begin position="415"/>
        <end position="435"/>
    </location>
</feature>
<evidence type="ECO:0000256" key="7">
    <source>
        <dbReference type="ARBA" id="ARBA00023136"/>
    </source>
</evidence>
<sequence length="486" mass="52190">MFAAINAIIWGKILLFVLIPIGLWFTIRSRFVQVRHFTEMFSIFGQAFERKTDQPSSFQALALSVAGRVGAGNIAGVAVAIALGGPGAIFWMWLVGLVGMATSFFECSIAQLFKRREASGNFRGGPAFYIQHGLKKRLGAAAPILAGTYSILLLVAFGFAFNVLQSYAVTTSLNGAFGVPAPAVGVVLAVIVGVVIFGGVSRITRVVEVVVPVMAISYILLVLFILATRITEVPMALWTIVESAFGLNEAVAGGIGVALTQGIRRGLFSNEAGLGSAPNVAAVAYVRHPARQGIVQAFSVFIDTLIICTCTASIILLSGVDINDPNIDGVLLTQISLAAHVGDWADEFVAFALMLFVFSSIMYNYFLGENALDFFVKDNKLVFNIFRIATLGFVIVGANIDLSAAFGFADAAMGMLALVNLFALVLLFPIGLRVMRDFDAQRRNGVRPVLDPLDYQDLDIDESAWTLSEDDAAYLAEKRAKMPSET</sequence>
<feature type="transmembrane region" description="Helical" evidence="8">
    <location>
        <begin position="388"/>
        <end position="409"/>
    </location>
</feature>
<keyword evidence="8" id="KW-0769">Symport</keyword>
<feature type="transmembrane region" description="Helical" evidence="8">
    <location>
        <begin position="348"/>
        <end position="367"/>
    </location>
</feature>
<evidence type="ECO:0000256" key="1">
    <source>
        <dbReference type="ARBA" id="ARBA00004651"/>
    </source>
</evidence>
<feature type="transmembrane region" description="Helical" evidence="8">
    <location>
        <begin position="209"/>
        <end position="230"/>
    </location>
</feature>
<dbReference type="RefSeq" id="WP_369312403.1">
    <property type="nucleotide sequence ID" value="NZ_JBEHZE010000001.1"/>
</dbReference>